<reference evidence="2 3" key="1">
    <citation type="submission" date="2014-07" db="EMBL/GenBank/DDBJ databases">
        <title>Draft Genome Sequence of Gephyronic Acid Producer, Cystobacter violaceus Strain Cb vi76.</title>
        <authorList>
            <person name="Stevens D.C."/>
            <person name="Young J."/>
            <person name="Carmichael R."/>
            <person name="Tan J."/>
            <person name="Taylor R.E."/>
        </authorList>
    </citation>
    <scope>NUCLEOTIDE SEQUENCE [LARGE SCALE GENOMIC DNA]</scope>
    <source>
        <strain evidence="2 3">Cb vi76</strain>
    </source>
</reference>
<accession>A0A084SYK4</accession>
<dbReference type="RefSeq" id="WP_043392005.1">
    <property type="nucleotide sequence ID" value="NZ_JPMI01000048.1"/>
</dbReference>
<evidence type="ECO:0000313" key="2">
    <source>
        <dbReference type="EMBL" id="KFA93539.1"/>
    </source>
</evidence>
<dbReference type="PROSITE" id="PS51257">
    <property type="entry name" value="PROKAR_LIPOPROTEIN"/>
    <property type="match status" value="1"/>
</dbReference>
<evidence type="ECO:0000256" key="1">
    <source>
        <dbReference type="SAM" id="MobiDB-lite"/>
    </source>
</evidence>
<gene>
    <name evidence="2" type="ORF">Q664_08750</name>
</gene>
<protein>
    <recommendedName>
        <fullName evidence="4">Lipoprotein</fullName>
    </recommendedName>
</protein>
<name>A0A084SYK4_9BACT</name>
<evidence type="ECO:0008006" key="4">
    <source>
        <dbReference type="Google" id="ProtNLM"/>
    </source>
</evidence>
<proteinExistence type="predicted"/>
<dbReference type="AlphaFoldDB" id="A0A084SYK4"/>
<feature type="region of interest" description="Disordered" evidence="1">
    <location>
        <begin position="41"/>
        <end position="75"/>
    </location>
</feature>
<organism evidence="2 3">
    <name type="scientific">Archangium violaceum Cb vi76</name>
    <dbReference type="NCBI Taxonomy" id="1406225"/>
    <lineage>
        <taxon>Bacteria</taxon>
        <taxon>Pseudomonadati</taxon>
        <taxon>Myxococcota</taxon>
        <taxon>Myxococcia</taxon>
        <taxon>Myxococcales</taxon>
        <taxon>Cystobacterineae</taxon>
        <taxon>Archangiaceae</taxon>
        <taxon>Archangium</taxon>
    </lineage>
</organism>
<comment type="caution">
    <text evidence="2">The sequence shown here is derived from an EMBL/GenBank/DDBJ whole genome shotgun (WGS) entry which is preliminary data.</text>
</comment>
<evidence type="ECO:0000313" key="3">
    <source>
        <dbReference type="Proteomes" id="UP000028547"/>
    </source>
</evidence>
<dbReference type="EMBL" id="JPMI01000048">
    <property type="protein sequence ID" value="KFA93539.1"/>
    <property type="molecule type" value="Genomic_DNA"/>
</dbReference>
<dbReference type="Proteomes" id="UP000028547">
    <property type="component" value="Unassembled WGS sequence"/>
</dbReference>
<sequence>MSPSPRGLAVLFCAAALLGGCKKEEQPAPTEDRTLERLRQEVDRVNQGGAPTAAPDETDPNSRLAGLAAGQDQERPRTYALPSKGKVKVDTLTLRPTGLESLHSLRGTGKVALTTDELFLRVTLDAENVGPRSVYVPFSTARVVDAGGNEYPLARDAQTLAGTRTLDHTWESAQSESMDLLFEVPPAAIGPGMSLLIPTSSGESARIPLQ</sequence>